<dbReference type="PANTHER" id="PTHR32468:SF164">
    <property type="entry name" value="OS05G0485000 PROTEIN"/>
    <property type="match status" value="1"/>
</dbReference>
<evidence type="ECO:0000256" key="11">
    <source>
        <dbReference type="ARBA" id="ARBA00038341"/>
    </source>
</evidence>
<evidence type="ECO:0000256" key="4">
    <source>
        <dbReference type="ARBA" id="ARBA00022448"/>
    </source>
</evidence>
<dbReference type="GO" id="GO:0016020">
    <property type="term" value="C:membrane"/>
    <property type="evidence" value="ECO:0007669"/>
    <property type="project" value="UniProtKB-SubCell"/>
</dbReference>
<dbReference type="InterPro" id="IPR050794">
    <property type="entry name" value="CPA2_transporter"/>
</dbReference>
<keyword evidence="5" id="KW-0633">Potassium transport</keyword>
<feature type="transmembrane region" description="Helical" evidence="12">
    <location>
        <begin position="117"/>
        <end position="140"/>
    </location>
</feature>
<dbReference type="PANTHER" id="PTHR32468">
    <property type="entry name" value="CATION/H + ANTIPORTER"/>
    <property type="match status" value="1"/>
</dbReference>
<evidence type="ECO:0000256" key="1">
    <source>
        <dbReference type="ARBA" id="ARBA00003198"/>
    </source>
</evidence>
<keyword evidence="4" id="KW-0813">Transport</keyword>
<evidence type="ECO:0000256" key="5">
    <source>
        <dbReference type="ARBA" id="ARBA00022538"/>
    </source>
</evidence>
<evidence type="ECO:0000256" key="9">
    <source>
        <dbReference type="ARBA" id="ARBA00023065"/>
    </source>
</evidence>
<evidence type="ECO:0000259" key="14">
    <source>
        <dbReference type="Pfam" id="PF23256"/>
    </source>
</evidence>
<feature type="domain" description="Cation/H(+) antiporter C-terminal" evidence="15">
    <location>
        <begin position="670"/>
        <end position="837"/>
    </location>
</feature>
<keyword evidence="9" id="KW-0406">Ion transport</keyword>
<dbReference type="Pfam" id="PF23256">
    <property type="entry name" value="CHX17_2nd"/>
    <property type="match status" value="1"/>
</dbReference>
<evidence type="ECO:0000256" key="6">
    <source>
        <dbReference type="ARBA" id="ARBA00022692"/>
    </source>
</evidence>
<keyword evidence="6 12" id="KW-0812">Transmembrane</keyword>
<dbReference type="GO" id="GO:0012505">
    <property type="term" value="C:endomembrane system"/>
    <property type="evidence" value="ECO:0007669"/>
    <property type="project" value="TreeGrafter"/>
</dbReference>
<keyword evidence="8 12" id="KW-1133">Transmembrane helix</keyword>
<dbReference type="GO" id="GO:0006813">
    <property type="term" value="P:potassium ion transport"/>
    <property type="evidence" value="ECO:0007669"/>
    <property type="project" value="UniProtKB-KW"/>
</dbReference>
<gene>
    <name evidence="16" type="primary">CHX15</name>
    <name evidence="16" type="ORF">AXF42_Ash008647</name>
</gene>
<comment type="similarity">
    <text evidence="11">Belongs to the monovalent cation:proton antiporter 2 (CPA2) transporter (TC 2.A.37) family. CHX (TC 2.A.37.4) subfamily.</text>
</comment>
<feature type="transmembrane region" description="Helical" evidence="12">
    <location>
        <begin position="55"/>
        <end position="74"/>
    </location>
</feature>
<dbReference type="Gene3D" id="3.40.50.12370">
    <property type="match status" value="1"/>
</dbReference>
<sequence length="879" mass="94589">MEADGFVLSAPGKVPARNLEENITVDNPLSIDWDCYGFDMIVSNGIWVGNNPMHYSLPLLLAQLLIVSLTTRAIASLLRPFRQPRVVAETLTGILLGPTVMGRLFKGYMTLLFPQRSLSILQCVANIGLLYFVFIVGLEMDMAIFRRTGRKVLSFSVAGIILPFVVSISSGHILLKILGLPPGDPALHIFLSVAFSVTAFPVLARILVELKLISSEIGRIALSSAIIIDVLAWVLLAVAIAFTGTAGGVSGPSGSGEIPPPSHLILLSGLCFVLLCIFVVRPAVAAFMRRTPPGEAMSDMDSGTLLLGVMIASLATDAIGIHSVFGAFTYGIVIPTGAHGTALIQRVEEFVTDLLLPLFFATIGFRTDFFAIYNFDDIAIGTFIFFLTAVTKVGVTILLALYFGYPLPESISLGFLMNSRGFVEFIILNVARDKDILETEAIAVMVILSLLMTATVTPVVTVAQKRLRQRVGHKRRNLQRSRPDAEVRMLACVHHGRNVPSIISLVDFSNPTQRSPVFVCAVHLVELTGRTSAMLIAHSTGDSDGSAAAGHLPLTQGSSDHIISAFEAYEQHAGGVSVQPLTVVSPYSTMHEDICFIAKDSRADIIVLPFHKLRTVDGGMEAMNTAIRTLNRNVLAHATCSVGILIDHGLAGTSSASQLPYGAGGPARRVAVLFFGGPDDREALACAWRMAENPSVALTVVRFVAYGEATADEQPHLSGPRPNHESKISLTVEVGRESWMVDEEYVSEFRLKHLGSESIVYVERAVTDSEETVAAIRGMAQERHDLYVVGRGSGASPLTAGMMDWTECGELGPIGDLLASPDFGAGSSVLVVQQCVGESSGEAAEAVPPERPWAAEQGVRQYLRSHNARRKGEFSTSWQ</sequence>
<keyword evidence="17" id="KW-1185">Reference proteome</keyword>
<protein>
    <submittedName>
        <fullName evidence="16">Cation/H(+) antiporter 15</fullName>
    </submittedName>
</protein>
<keyword evidence="7" id="KW-0630">Potassium</keyword>
<dbReference type="Pfam" id="PF00999">
    <property type="entry name" value="Na_H_Exchanger"/>
    <property type="match status" value="1"/>
</dbReference>
<dbReference type="AlphaFoldDB" id="A0A2I0B1Z7"/>
<evidence type="ECO:0000259" key="13">
    <source>
        <dbReference type="Pfam" id="PF00999"/>
    </source>
</evidence>
<accession>A0A2I0B1Z7</accession>
<evidence type="ECO:0000256" key="8">
    <source>
        <dbReference type="ARBA" id="ARBA00022989"/>
    </source>
</evidence>
<name>A0A2I0B1Z7_9ASPA</name>
<dbReference type="GO" id="GO:0015297">
    <property type="term" value="F:antiporter activity"/>
    <property type="evidence" value="ECO:0007669"/>
    <property type="project" value="InterPro"/>
</dbReference>
<dbReference type="InterPro" id="IPR057290">
    <property type="entry name" value="CHX17_C"/>
</dbReference>
<feature type="transmembrane region" description="Helical" evidence="12">
    <location>
        <begin position="354"/>
        <end position="375"/>
    </location>
</feature>
<evidence type="ECO:0000256" key="7">
    <source>
        <dbReference type="ARBA" id="ARBA00022958"/>
    </source>
</evidence>
<proteinExistence type="inferred from homology"/>
<keyword evidence="10 12" id="KW-0472">Membrane</keyword>
<evidence type="ECO:0000313" key="17">
    <source>
        <dbReference type="Proteomes" id="UP000236161"/>
    </source>
</evidence>
<feature type="transmembrane region" description="Helical" evidence="12">
    <location>
        <begin position="86"/>
        <end position="105"/>
    </location>
</feature>
<dbReference type="Pfam" id="PF23259">
    <property type="entry name" value="CHX17_C"/>
    <property type="match status" value="1"/>
</dbReference>
<feature type="transmembrane region" description="Helical" evidence="12">
    <location>
        <begin position="220"/>
        <end position="244"/>
    </location>
</feature>
<feature type="transmembrane region" description="Helical" evidence="12">
    <location>
        <begin position="442"/>
        <end position="463"/>
    </location>
</feature>
<feature type="transmembrane region" description="Helical" evidence="12">
    <location>
        <begin position="187"/>
        <end position="208"/>
    </location>
</feature>
<organism evidence="16 17">
    <name type="scientific">Apostasia shenzhenica</name>
    <dbReference type="NCBI Taxonomy" id="1088818"/>
    <lineage>
        <taxon>Eukaryota</taxon>
        <taxon>Viridiplantae</taxon>
        <taxon>Streptophyta</taxon>
        <taxon>Embryophyta</taxon>
        <taxon>Tracheophyta</taxon>
        <taxon>Spermatophyta</taxon>
        <taxon>Magnoliopsida</taxon>
        <taxon>Liliopsida</taxon>
        <taxon>Asparagales</taxon>
        <taxon>Orchidaceae</taxon>
        <taxon>Apostasioideae</taxon>
        <taxon>Apostasia</taxon>
    </lineage>
</organism>
<feature type="domain" description="Cation/H+ exchanger transmembrane" evidence="13">
    <location>
        <begin position="73"/>
        <end position="460"/>
    </location>
</feature>
<feature type="transmembrane region" description="Helical" evidence="12">
    <location>
        <begin position="152"/>
        <end position="175"/>
    </location>
</feature>
<evidence type="ECO:0000313" key="16">
    <source>
        <dbReference type="EMBL" id="PKA61816.1"/>
    </source>
</evidence>
<evidence type="ECO:0000256" key="2">
    <source>
        <dbReference type="ARBA" id="ARBA00004119"/>
    </source>
</evidence>
<dbReference type="InterPro" id="IPR006153">
    <property type="entry name" value="Cation/H_exchanger_TM"/>
</dbReference>
<dbReference type="GO" id="GO:0006885">
    <property type="term" value="P:regulation of pH"/>
    <property type="evidence" value="ECO:0007669"/>
    <property type="project" value="TreeGrafter"/>
</dbReference>
<feature type="transmembrane region" description="Helical" evidence="12">
    <location>
        <begin position="382"/>
        <end position="405"/>
    </location>
</feature>
<evidence type="ECO:0000256" key="12">
    <source>
        <dbReference type="SAM" id="Phobius"/>
    </source>
</evidence>
<dbReference type="GO" id="GO:0009941">
    <property type="term" value="C:chloroplast envelope"/>
    <property type="evidence" value="ECO:0007669"/>
    <property type="project" value="UniProtKB-SubCell"/>
</dbReference>
<dbReference type="Gene3D" id="1.20.1530.20">
    <property type="match status" value="1"/>
</dbReference>
<dbReference type="EMBL" id="KZ451923">
    <property type="protein sequence ID" value="PKA61816.1"/>
    <property type="molecule type" value="Genomic_DNA"/>
</dbReference>
<feature type="transmembrane region" description="Helical" evidence="12">
    <location>
        <begin position="305"/>
        <end position="334"/>
    </location>
</feature>
<evidence type="ECO:0000259" key="15">
    <source>
        <dbReference type="Pfam" id="PF23259"/>
    </source>
</evidence>
<dbReference type="GO" id="GO:1902600">
    <property type="term" value="P:proton transmembrane transport"/>
    <property type="evidence" value="ECO:0007669"/>
    <property type="project" value="InterPro"/>
</dbReference>
<comment type="function">
    <text evidence="1">May function as sodium-coupled metabolite transporter across the chloroplast envelope.</text>
</comment>
<reference evidence="16 17" key="1">
    <citation type="journal article" date="2017" name="Nature">
        <title>The Apostasia genome and the evolution of orchids.</title>
        <authorList>
            <person name="Zhang G.Q."/>
            <person name="Liu K.W."/>
            <person name="Li Z."/>
            <person name="Lohaus R."/>
            <person name="Hsiao Y.Y."/>
            <person name="Niu S.C."/>
            <person name="Wang J.Y."/>
            <person name="Lin Y.C."/>
            <person name="Xu Q."/>
            <person name="Chen L.J."/>
            <person name="Yoshida K."/>
            <person name="Fujiwara S."/>
            <person name="Wang Z.W."/>
            <person name="Zhang Y.Q."/>
            <person name="Mitsuda N."/>
            <person name="Wang M."/>
            <person name="Liu G.H."/>
            <person name="Pecoraro L."/>
            <person name="Huang H.X."/>
            <person name="Xiao X.J."/>
            <person name="Lin M."/>
            <person name="Wu X.Y."/>
            <person name="Wu W.L."/>
            <person name="Chen Y.Y."/>
            <person name="Chang S.B."/>
            <person name="Sakamoto S."/>
            <person name="Ohme-Takagi M."/>
            <person name="Yagi M."/>
            <person name="Zeng S.J."/>
            <person name="Shen C.Y."/>
            <person name="Yeh C.M."/>
            <person name="Luo Y.B."/>
            <person name="Tsai W.C."/>
            <person name="Van de Peer Y."/>
            <person name="Liu Z.J."/>
        </authorList>
    </citation>
    <scope>NUCLEOTIDE SEQUENCE [LARGE SCALE GENOMIC DNA]</scope>
    <source>
        <strain evidence="17">cv. Shenzhen</strain>
        <tissue evidence="16">Stem</tissue>
    </source>
</reference>
<dbReference type="OrthoDB" id="2687058at2759"/>
<feature type="transmembrane region" description="Helical" evidence="12">
    <location>
        <begin position="264"/>
        <end position="284"/>
    </location>
</feature>
<feature type="domain" description="Cation/H(+) antiporter central" evidence="14">
    <location>
        <begin position="518"/>
        <end position="657"/>
    </location>
</feature>
<dbReference type="InterPro" id="IPR057291">
    <property type="entry name" value="CHX17_2nd"/>
</dbReference>
<evidence type="ECO:0000256" key="10">
    <source>
        <dbReference type="ARBA" id="ARBA00023136"/>
    </source>
</evidence>
<dbReference type="Proteomes" id="UP000236161">
    <property type="component" value="Unassembled WGS sequence"/>
</dbReference>
<evidence type="ECO:0000256" key="3">
    <source>
        <dbReference type="ARBA" id="ARBA00004141"/>
    </source>
</evidence>
<dbReference type="InterPro" id="IPR038770">
    <property type="entry name" value="Na+/solute_symporter_sf"/>
</dbReference>
<comment type="subcellular location">
    <subcellularLocation>
        <location evidence="3">Membrane</location>
        <topology evidence="3">Multi-pass membrane protein</topology>
    </subcellularLocation>
    <subcellularLocation>
        <location evidence="2">Plastid</location>
        <location evidence="2">Chloroplast envelope</location>
    </subcellularLocation>
</comment>